<sequence length="70" mass="7545">MTNAPTDRPRCKPETRSSGSEERAIDEALIETFPASDPPSWTLGVDSDPGQNDKAMRPCSPGDARLKDGD</sequence>
<evidence type="ECO:0000256" key="1">
    <source>
        <dbReference type="SAM" id="MobiDB-lite"/>
    </source>
</evidence>
<protein>
    <submittedName>
        <fullName evidence="2">Uncharacterized protein</fullName>
    </submittedName>
</protein>
<dbReference type="EMBL" id="RAHJ01000018">
    <property type="protein sequence ID" value="RJX67626.1"/>
    <property type="molecule type" value="Genomic_DNA"/>
</dbReference>
<dbReference type="OrthoDB" id="7477169at2"/>
<dbReference type="Proteomes" id="UP000284322">
    <property type="component" value="Unassembled WGS sequence"/>
</dbReference>
<accession>A0A419R0Y8</accession>
<organism evidence="2 3">
    <name type="scientific">Tsuneonella suprasediminis</name>
    <dbReference type="NCBI Taxonomy" id="2306996"/>
    <lineage>
        <taxon>Bacteria</taxon>
        <taxon>Pseudomonadati</taxon>
        <taxon>Pseudomonadota</taxon>
        <taxon>Alphaproteobacteria</taxon>
        <taxon>Sphingomonadales</taxon>
        <taxon>Erythrobacteraceae</taxon>
        <taxon>Tsuneonella</taxon>
    </lineage>
</organism>
<name>A0A419R0Y8_9SPHN</name>
<proteinExistence type="predicted"/>
<dbReference type="AlphaFoldDB" id="A0A419R0Y8"/>
<gene>
    <name evidence="2" type="ORF">D6858_06350</name>
</gene>
<feature type="region of interest" description="Disordered" evidence="1">
    <location>
        <begin position="1"/>
        <end position="70"/>
    </location>
</feature>
<evidence type="ECO:0000313" key="3">
    <source>
        <dbReference type="Proteomes" id="UP000284322"/>
    </source>
</evidence>
<evidence type="ECO:0000313" key="2">
    <source>
        <dbReference type="EMBL" id="RJX67626.1"/>
    </source>
</evidence>
<keyword evidence="3" id="KW-1185">Reference proteome</keyword>
<comment type="caution">
    <text evidence="2">The sequence shown here is derived from an EMBL/GenBank/DDBJ whole genome shotgun (WGS) entry which is preliminary data.</text>
</comment>
<feature type="compositionally biased region" description="Basic and acidic residues" evidence="1">
    <location>
        <begin position="7"/>
        <end position="26"/>
    </location>
</feature>
<reference evidence="2 3" key="1">
    <citation type="submission" date="2018-09" db="EMBL/GenBank/DDBJ databases">
        <title>Altererythrobacter sp.Ery1 and Ery12, the genome sequencing of novel strains in genus Alterythrobacter.</title>
        <authorList>
            <person name="Cheng H."/>
            <person name="Wu Y.-H."/>
            <person name="Fang C."/>
            <person name="Xu X.-W."/>
        </authorList>
    </citation>
    <scope>NUCLEOTIDE SEQUENCE [LARGE SCALE GENOMIC DNA]</scope>
    <source>
        <strain evidence="2 3">Ery12</strain>
    </source>
</reference>